<dbReference type="RefSeq" id="WP_275278182.1">
    <property type="nucleotide sequence ID" value="NZ_CP119108.1"/>
</dbReference>
<evidence type="ECO:0000313" key="8">
    <source>
        <dbReference type="Proteomes" id="UP001214553"/>
    </source>
</evidence>
<organism evidence="7 8">
    <name type="scientific">Microbacterium horticulturae</name>
    <dbReference type="NCBI Taxonomy" id="3028316"/>
    <lineage>
        <taxon>Bacteria</taxon>
        <taxon>Bacillati</taxon>
        <taxon>Actinomycetota</taxon>
        <taxon>Actinomycetes</taxon>
        <taxon>Micrococcales</taxon>
        <taxon>Microbacteriaceae</taxon>
        <taxon>Microbacterium</taxon>
    </lineage>
</organism>
<dbReference type="Gene3D" id="3.90.1150.10">
    <property type="entry name" value="Aspartate Aminotransferase, domain 1"/>
    <property type="match status" value="1"/>
</dbReference>
<keyword evidence="4" id="KW-0456">Lyase</keyword>
<dbReference type="PANTHER" id="PTHR43525">
    <property type="entry name" value="PROTEIN MALY"/>
    <property type="match status" value="1"/>
</dbReference>
<dbReference type="InterPro" id="IPR004839">
    <property type="entry name" value="Aminotransferase_I/II_large"/>
</dbReference>
<evidence type="ECO:0000256" key="4">
    <source>
        <dbReference type="ARBA" id="ARBA00023239"/>
    </source>
</evidence>
<dbReference type="InterPro" id="IPR051798">
    <property type="entry name" value="Class-II_PLP-Dep_Aminotrans"/>
</dbReference>
<comment type="cofactor">
    <cofactor evidence="1">
        <name>pyridoxal 5'-phosphate</name>
        <dbReference type="ChEBI" id="CHEBI:597326"/>
    </cofactor>
</comment>
<dbReference type="CDD" id="cd00609">
    <property type="entry name" value="AAT_like"/>
    <property type="match status" value="1"/>
</dbReference>
<evidence type="ECO:0000256" key="2">
    <source>
        <dbReference type="ARBA" id="ARBA00012224"/>
    </source>
</evidence>
<keyword evidence="3" id="KW-0663">Pyridoxal phosphate</keyword>
<dbReference type="InterPro" id="IPR015424">
    <property type="entry name" value="PyrdxlP-dep_Trfase"/>
</dbReference>
<protein>
    <recommendedName>
        <fullName evidence="2">cysteine-S-conjugate beta-lyase</fullName>
        <ecNumber evidence="2">4.4.1.13</ecNumber>
    </recommendedName>
</protein>
<sequence>MSSSPFDDITEDELRRIGGMKWSAHPDAIGAFVAEMDFGTSPAVLGALHEWVDGGLFGYPPSGLVEAMTQACADWQRDAYGWDVPVERVRPLADVLSGLSAVIELFTAPGSAIVLPTPAYMPFLTIPAVHGREVIQVPMLRDDDGWHLDLDGIDCALTNGGGLLIMCNPHNPIGKVYTRDEMLAVAEVVERHGARVFSDEIHSPLVYPTSQHVPYASVSAAAASHTVTTTSASKAWNLPGLKCAQLILSNDRDAAAWADSRRSMTAEHGASNPGLIANTAAYTDGRGWLADVVAYLDGNRALMSELVAEHLPGVRYLPPEGTYLAWLDCRALGLGDHPTEFFLEHAKVAGTDGALCGDAGAGSVRFNLAMPRPLLRTAVERMGAALAAR</sequence>
<evidence type="ECO:0000256" key="3">
    <source>
        <dbReference type="ARBA" id="ARBA00022898"/>
    </source>
</evidence>
<dbReference type="GO" id="GO:0008483">
    <property type="term" value="F:transaminase activity"/>
    <property type="evidence" value="ECO:0007669"/>
    <property type="project" value="UniProtKB-KW"/>
</dbReference>
<dbReference type="SUPFAM" id="SSF53383">
    <property type="entry name" value="PLP-dependent transferases"/>
    <property type="match status" value="1"/>
</dbReference>
<keyword evidence="8" id="KW-1185">Reference proteome</keyword>
<feature type="domain" description="Aminotransferase class I/classII large" evidence="6">
    <location>
        <begin position="35"/>
        <end position="381"/>
    </location>
</feature>
<evidence type="ECO:0000259" key="6">
    <source>
        <dbReference type="Pfam" id="PF00155"/>
    </source>
</evidence>
<dbReference type="InterPro" id="IPR015422">
    <property type="entry name" value="PyrdxlP-dep_Trfase_small"/>
</dbReference>
<keyword evidence="7" id="KW-0032">Aminotransferase</keyword>
<dbReference type="EC" id="4.4.1.13" evidence="2"/>
<accession>A0ABY8BY75</accession>
<comment type="similarity">
    <text evidence="5">Belongs to the class-II pyridoxal-phosphate-dependent aminotransferase family. MalY/PatB cystathionine beta-lyase subfamily.</text>
</comment>
<evidence type="ECO:0000256" key="5">
    <source>
        <dbReference type="ARBA" id="ARBA00037974"/>
    </source>
</evidence>
<reference evidence="7 8" key="1">
    <citation type="submission" date="2023-03" db="EMBL/GenBank/DDBJ databases">
        <title>Genome sequence of Microbacterium sp. KACC 23027.</title>
        <authorList>
            <person name="Kim S."/>
            <person name="Heo J."/>
            <person name="Kwon S.-W."/>
        </authorList>
    </citation>
    <scope>NUCLEOTIDE SEQUENCE [LARGE SCALE GENOMIC DNA]</scope>
    <source>
        <strain evidence="7 8">KACC 23027</strain>
    </source>
</reference>
<dbReference type="Gene3D" id="3.40.640.10">
    <property type="entry name" value="Type I PLP-dependent aspartate aminotransferase-like (Major domain)"/>
    <property type="match status" value="1"/>
</dbReference>
<gene>
    <name evidence="7" type="ORF">PU630_16685</name>
</gene>
<dbReference type="InterPro" id="IPR015421">
    <property type="entry name" value="PyrdxlP-dep_Trfase_major"/>
</dbReference>
<name>A0ABY8BY75_9MICO</name>
<dbReference type="EMBL" id="CP119108">
    <property type="protein sequence ID" value="WEG08855.1"/>
    <property type="molecule type" value="Genomic_DNA"/>
</dbReference>
<dbReference type="Pfam" id="PF00155">
    <property type="entry name" value="Aminotran_1_2"/>
    <property type="match status" value="1"/>
</dbReference>
<keyword evidence="7" id="KW-0808">Transferase</keyword>
<evidence type="ECO:0000313" key="7">
    <source>
        <dbReference type="EMBL" id="WEG08855.1"/>
    </source>
</evidence>
<proteinExistence type="inferred from homology"/>
<dbReference type="PANTHER" id="PTHR43525:SF2">
    <property type="entry name" value="CYSTATHIONINE BETA-LYASE-RELATED"/>
    <property type="match status" value="1"/>
</dbReference>
<evidence type="ECO:0000256" key="1">
    <source>
        <dbReference type="ARBA" id="ARBA00001933"/>
    </source>
</evidence>
<dbReference type="Proteomes" id="UP001214553">
    <property type="component" value="Chromosome"/>
</dbReference>